<gene>
    <name evidence="1" type="ORF">cpu_10480</name>
</gene>
<dbReference type="OrthoDB" id="2112831at2"/>
<dbReference type="RefSeq" id="WP_075859022.1">
    <property type="nucleotide sequence ID" value="NZ_BDJK01000015.1"/>
</dbReference>
<evidence type="ECO:0000313" key="2">
    <source>
        <dbReference type="Proteomes" id="UP000187485"/>
    </source>
</evidence>
<evidence type="ECO:0000313" key="1">
    <source>
        <dbReference type="EMBL" id="GAV22538.1"/>
    </source>
</evidence>
<organism evidence="1 2">
    <name type="scientific">Carboxydothermus pertinax</name>
    <dbReference type="NCBI Taxonomy" id="870242"/>
    <lineage>
        <taxon>Bacteria</taxon>
        <taxon>Bacillati</taxon>
        <taxon>Bacillota</taxon>
        <taxon>Clostridia</taxon>
        <taxon>Thermoanaerobacterales</taxon>
        <taxon>Thermoanaerobacteraceae</taxon>
        <taxon>Carboxydothermus</taxon>
    </lineage>
</organism>
<comment type="caution">
    <text evidence="1">The sequence shown here is derived from an EMBL/GenBank/DDBJ whole genome shotgun (WGS) entry which is preliminary data.</text>
</comment>
<name>A0A1L8CUF2_9THEO</name>
<accession>A0A1L8CUF2</accession>
<protein>
    <submittedName>
        <fullName evidence="1">Uncharacterized protein</fullName>
    </submittedName>
</protein>
<reference evidence="2" key="1">
    <citation type="submission" date="2016-12" db="EMBL/GenBank/DDBJ databases">
        <title>Draft Genome Sequences od Carboxydothermus pertinax and islandicus, Hydrogenogenic Carboxydotrophic Bacteria.</title>
        <authorList>
            <person name="Fukuyama Y."/>
            <person name="Ohmae K."/>
            <person name="Yoneda Y."/>
            <person name="Yoshida T."/>
            <person name="Sako Y."/>
        </authorList>
    </citation>
    <scope>NUCLEOTIDE SEQUENCE [LARGE SCALE GENOMIC DNA]</scope>
    <source>
        <strain evidence="2">Ug1</strain>
    </source>
</reference>
<sequence>MTILKVQVDSTRCRADLGYLIPSEFSRAYARQGREEALEGTGRRAEEGDYLAAFEKGNTIENLVIPPVNEVELTVRMLPSVRPVIKFHRSNSVFLDVYI</sequence>
<dbReference type="STRING" id="870242.cpu_10480"/>
<dbReference type="Pfam" id="PF20074">
    <property type="entry name" value="DUF6470"/>
    <property type="match status" value="1"/>
</dbReference>
<dbReference type="InterPro" id="IPR045527">
    <property type="entry name" value="DUF6470"/>
</dbReference>
<dbReference type="EMBL" id="BDJK01000015">
    <property type="protein sequence ID" value="GAV22538.1"/>
    <property type="molecule type" value="Genomic_DNA"/>
</dbReference>
<dbReference type="Proteomes" id="UP000187485">
    <property type="component" value="Unassembled WGS sequence"/>
</dbReference>
<proteinExistence type="predicted"/>
<keyword evidence="2" id="KW-1185">Reference proteome</keyword>
<dbReference type="AlphaFoldDB" id="A0A1L8CUF2"/>